<dbReference type="HOGENOM" id="CLU_321604_0_0_1"/>
<reference evidence="3" key="1">
    <citation type="journal article" date="2011" name="Proc. Natl. Acad. Sci. U.S.A.">
        <title>Obligate biotrophy features unraveled by the genomic analysis of rust fungi.</title>
        <authorList>
            <person name="Duplessis S."/>
            <person name="Cuomo C.A."/>
            <person name="Lin Y.-C."/>
            <person name="Aerts A."/>
            <person name="Tisserant E."/>
            <person name="Veneault-Fourrey C."/>
            <person name="Joly D.L."/>
            <person name="Hacquard S."/>
            <person name="Amselem J."/>
            <person name="Cantarel B.L."/>
            <person name="Chiu R."/>
            <person name="Coutinho P.M."/>
            <person name="Feau N."/>
            <person name="Field M."/>
            <person name="Frey P."/>
            <person name="Gelhaye E."/>
            <person name="Goldberg J."/>
            <person name="Grabherr M.G."/>
            <person name="Kodira C.D."/>
            <person name="Kohler A."/>
            <person name="Kuees U."/>
            <person name="Lindquist E.A."/>
            <person name="Lucas S.M."/>
            <person name="Mago R."/>
            <person name="Mauceli E."/>
            <person name="Morin E."/>
            <person name="Murat C."/>
            <person name="Pangilinan J.L."/>
            <person name="Park R."/>
            <person name="Pearson M."/>
            <person name="Quesneville H."/>
            <person name="Rouhier N."/>
            <person name="Sakthikumar S."/>
            <person name="Salamov A.A."/>
            <person name="Schmutz J."/>
            <person name="Selles B."/>
            <person name="Shapiro H."/>
            <person name="Tanguay P."/>
            <person name="Tuskan G.A."/>
            <person name="Henrissat B."/>
            <person name="Van de Peer Y."/>
            <person name="Rouze P."/>
            <person name="Ellis J.G."/>
            <person name="Dodds P.N."/>
            <person name="Schein J.E."/>
            <person name="Zhong S."/>
            <person name="Hamelin R.C."/>
            <person name="Grigoriev I.V."/>
            <person name="Szabo L.J."/>
            <person name="Martin F."/>
        </authorList>
    </citation>
    <scope>NUCLEOTIDE SEQUENCE [LARGE SCALE GENOMIC DNA]</scope>
    <source>
        <strain evidence="3">98AG31 / pathotype 3-4-7</strain>
    </source>
</reference>
<dbReference type="RefSeq" id="XP_007415604.1">
    <property type="nucleotide sequence ID" value="XM_007415542.1"/>
</dbReference>
<evidence type="ECO:0000313" key="2">
    <source>
        <dbReference type="EMBL" id="EGG01254.1"/>
    </source>
</evidence>
<feature type="compositionally biased region" description="Gly residues" evidence="1">
    <location>
        <begin position="23"/>
        <end position="33"/>
    </location>
</feature>
<sequence length="1029" mass="114696">MAAVLHFRRPLHSSTENEDAGQPGTGIACGTGSGPVSQLCSLAHSSLLVFFKSDPCTVPDPTRPEPRALQTSKPIRTHQTSKNKHNSSIMQAGNSPIESLSEPTIRPEATELALTESQHIDPSVLGGANNKQAERSTSAPPVEEAAEKLSPAVEGPKPRAAKDSVEKDAQPSTKEKTTELNAAMQFLDSIMVEGGGALKDLHFKKDDSTDATRGESQVDEGSLTRDQLIELKRAQYAKMARTYHRLKTAMKEEGVDEDKQGIEGEVEDLTGSLARVKFSLDTKGRELDRLISKNDPDIQITSALIVVPDPTPKRGQNVATKRKVPMGKAKSVATTVNPSMFLDLEAEEGEDSSDDNEKKRPAKKPRQDPKSSEFVTEADDPKLAQSTSKKEEVVEAKAIKKAKKSGTGEKPKKPSVYKMPESKFCIYARKNVDITAASHLSLFSIFNCFLLILCANYVPRIILINGPCLFVEITTSITQVEAEFIERMEKKITNNSFNWGETLSQPVKFLLCRWSYDSATEHGKPTFEDLEPHILMMKSFGEDDEFLWHLKGAPRLMQVSSQDPYFAPELLKWDLISKSKNYVWDKTNGLFRALHGMCCRFDTSTDWTDEPTLLKQIRDGYTSIRTIYNQGLQHISSSTIHDNIEIEVEGDLAVPEEFVPFSQACGWIYQQIVMNTDPEESDRKIKTSKRDLAALQRRYFLVLLGIMMVYESHMYNAECVLAEQRGMSGEELADYKKKTSELTCLNQLVRANVKNKIILMKKSKTSKKITAPPAASTELIQNDGQLQVSTKEVSLDLSLLRKEALQSLALFLTFGTSGLIHVWTRFKDQNMHEAVRLIMLSTMFMDQKGKAKPPRKHVFGDRAWARLDNHVYCVLRKFMNGHKFATDIRWPQMTSIFTQEFDFPVIAKLFTLDLFTEFGAPKCSRGINGLVVNEVDIKSKTKQDWDPYAPHSESFRRIFGPTEGPPKAVKRNTQAVDVNLGPGGGFMRGPPAEQSGSNAPGPQEVLDDDDGGSEKSVGDGEEESEQEEE</sequence>
<feature type="compositionally biased region" description="Acidic residues" evidence="1">
    <location>
        <begin position="1019"/>
        <end position="1029"/>
    </location>
</feature>
<proteinExistence type="predicted"/>
<feature type="compositionally biased region" description="Basic residues" evidence="1">
    <location>
        <begin position="1"/>
        <end position="11"/>
    </location>
</feature>
<feature type="compositionally biased region" description="Polar residues" evidence="1">
    <location>
        <begin position="129"/>
        <end position="139"/>
    </location>
</feature>
<feature type="region of interest" description="Disordered" evidence="1">
    <location>
        <begin position="1"/>
        <end position="33"/>
    </location>
</feature>
<dbReference type="AlphaFoldDB" id="F4S273"/>
<evidence type="ECO:0000256" key="1">
    <source>
        <dbReference type="SAM" id="MobiDB-lite"/>
    </source>
</evidence>
<protein>
    <submittedName>
        <fullName evidence="2">Uncharacterized protein</fullName>
    </submittedName>
</protein>
<organism evidence="3">
    <name type="scientific">Melampsora larici-populina (strain 98AG31 / pathotype 3-4-7)</name>
    <name type="common">Poplar leaf rust fungus</name>
    <dbReference type="NCBI Taxonomy" id="747676"/>
    <lineage>
        <taxon>Eukaryota</taxon>
        <taxon>Fungi</taxon>
        <taxon>Dikarya</taxon>
        <taxon>Basidiomycota</taxon>
        <taxon>Pucciniomycotina</taxon>
        <taxon>Pucciniomycetes</taxon>
        <taxon>Pucciniales</taxon>
        <taxon>Melampsoraceae</taxon>
        <taxon>Melampsora</taxon>
    </lineage>
</organism>
<feature type="region of interest" description="Disordered" evidence="1">
    <location>
        <begin position="308"/>
        <end position="391"/>
    </location>
</feature>
<feature type="compositionally biased region" description="Polar residues" evidence="1">
    <location>
        <begin position="86"/>
        <end position="102"/>
    </location>
</feature>
<dbReference type="Proteomes" id="UP000001072">
    <property type="component" value="Unassembled WGS sequence"/>
</dbReference>
<dbReference type="STRING" id="747676.F4S273"/>
<dbReference type="VEuPathDB" id="FungiDB:MELLADRAFT_67210"/>
<name>F4S273_MELLP</name>
<feature type="compositionally biased region" description="Basic and acidic residues" evidence="1">
    <location>
        <begin position="156"/>
        <end position="177"/>
    </location>
</feature>
<evidence type="ECO:0000313" key="3">
    <source>
        <dbReference type="Proteomes" id="UP000001072"/>
    </source>
</evidence>
<feature type="compositionally biased region" description="Basic and acidic residues" evidence="1">
    <location>
        <begin position="355"/>
        <end position="371"/>
    </location>
</feature>
<feature type="region of interest" description="Disordered" evidence="1">
    <location>
        <begin position="202"/>
        <end position="222"/>
    </location>
</feature>
<feature type="compositionally biased region" description="Basic and acidic residues" evidence="1">
    <location>
        <begin position="202"/>
        <end position="213"/>
    </location>
</feature>
<dbReference type="KEGG" id="mlr:MELLADRAFT_67210"/>
<dbReference type="GeneID" id="18930787"/>
<keyword evidence="3" id="KW-1185">Reference proteome</keyword>
<dbReference type="EMBL" id="GL883140">
    <property type="protein sequence ID" value="EGG01254.1"/>
    <property type="molecule type" value="Genomic_DNA"/>
</dbReference>
<dbReference type="InParanoid" id="F4S273"/>
<feature type="compositionally biased region" description="Acidic residues" evidence="1">
    <location>
        <begin position="344"/>
        <end position="354"/>
    </location>
</feature>
<feature type="compositionally biased region" description="Basic residues" evidence="1">
    <location>
        <begin position="75"/>
        <end position="85"/>
    </location>
</feature>
<feature type="region of interest" description="Disordered" evidence="1">
    <location>
        <begin position="943"/>
        <end position="1029"/>
    </location>
</feature>
<gene>
    <name evidence="2" type="ORF">MELLADRAFT_67210</name>
</gene>
<feature type="region of interest" description="Disordered" evidence="1">
    <location>
        <begin position="55"/>
        <end position="177"/>
    </location>
</feature>
<accession>F4S273</accession>